<dbReference type="SMART" id="SM00739">
    <property type="entry name" value="KOW"/>
    <property type="match status" value="6"/>
</dbReference>
<dbReference type="InterPro" id="IPR041977">
    <property type="entry name" value="KOW_Spt5_4"/>
</dbReference>
<dbReference type="FunFam" id="2.30.30.30:FF:000018">
    <property type="entry name" value="Transcription elongation factor SPT5"/>
    <property type="match status" value="1"/>
</dbReference>
<evidence type="ECO:0000256" key="7">
    <source>
        <dbReference type="ARBA" id="ARBA00024691"/>
    </source>
</evidence>
<organism evidence="14 15">
    <name type="scientific">Meira miltonrushii</name>
    <dbReference type="NCBI Taxonomy" id="1280837"/>
    <lineage>
        <taxon>Eukaryota</taxon>
        <taxon>Fungi</taxon>
        <taxon>Dikarya</taxon>
        <taxon>Basidiomycota</taxon>
        <taxon>Ustilaginomycotina</taxon>
        <taxon>Exobasidiomycetes</taxon>
        <taxon>Exobasidiales</taxon>
        <taxon>Brachybasidiaceae</taxon>
        <taxon>Meira</taxon>
    </lineage>
</organism>
<dbReference type="GO" id="GO:0006397">
    <property type="term" value="P:mRNA processing"/>
    <property type="evidence" value="ECO:0007669"/>
    <property type="project" value="UniProtKB-KW"/>
</dbReference>
<dbReference type="SMART" id="SM01104">
    <property type="entry name" value="CTD"/>
    <property type="match status" value="1"/>
</dbReference>
<dbReference type="AlphaFoldDB" id="A0A316VMF6"/>
<dbReference type="RefSeq" id="XP_025357583.1">
    <property type="nucleotide sequence ID" value="XM_025496723.1"/>
</dbReference>
<dbReference type="PIRSF" id="PIRSF036945">
    <property type="entry name" value="Spt5"/>
    <property type="match status" value="1"/>
</dbReference>
<evidence type="ECO:0000259" key="11">
    <source>
        <dbReference type="SMART" id="SM00738"/>
    </source>
</evidence>
<dbReference type="Pfam" id="PF11942">
    <property type="entry name" value="Spt5_N"/>
    <property type="match status" value="1"/>
</dbReference>
<evidence type="ECO:0000313" key="14">
    <source>
        <dbReference type="EMBL" id="PWN37281.1"/>
    </source>
</evidence>
<dbReference type="CDD" id="cd06085">
    <property type="entry name" value="KOW_Spt5_5"/>
    <property type="match status" value="1"/>
</dbReference>
<dbReference type="Pfam" id="PF03439">
    <property type="entry name" value="Spt5-NGN"/>
    <property type="match status" value="1"/>
</dbReference>
<feature type="compositionally biased region" description="Basic residues" evidence="10">
    <location>
        <begin position="96"/>
        <end position="106"/>
    </location>
</feature>
<dbReference type="InterPro" id="IPR005100">
    <property type="entry name" value="NGN-domain"/>
</dbReference>
<dbReference type="InterPro" id="IPR005824">
    <property type="entry name" value="KOW"/>
</dbReference>
<comment type="similarity">
    <text evidence="2 9">Belongs to the SPT5 family.</text>
</comment>
<feature type="compositionally biased region" description="Acidic residues" evidence="10">
    <location>
        <begin position="115"/>
        <end position="129"/>
    </location>
</feature>
<evidence type="ECO:0000313" key="15">
    <source>
        <dbReference type="Proteomes" id="UP000245771"/>
    </source>
</evidence>
<evidence type="ECO:0000256" key="4">
    <source>
        <dbReference type="ARBA" id="ARBA00022664"/>
    </source>
</evidence>
<dbReference type="Pfam" id="PF00467">
    <property type="entry name" value="KOW"/>
    <property type="match status" value="1"/>
</dbReference>
<dbReference type="FunFam" id="2.30.30.30:FF:000029">
    <property type="entry name" value="Transcription elongation factor SPT5"/>
    <property type="match status" value="1"/>
</dbReference>
<dbReference type="Pfam" id="PF23042">
    <property type="entry name" value="KOW1_SPT5"/>
    <property type="match status" value="1"/>
</dbReference>
<dbReference type="InterPro" id="IPR041978">
    <property type="entry name" value="KOW_Spt5_5"/>
</dbReference>
<dbReference type="SMART" id="SM00738">
    <property type="entry name" value="NGN"/>
    <property type="match status" value="1"/>
</dbReference>
<dbReference type="EMBL" id="KZ819602">
    <property type="protein sequence ID" value="PWN37281.1"/>
    <property type="molecule type" value="Genomic_DNA"/>
</dbReference>
<feature type="domain" description="KOW" evidence="12">
    <location>
        <begin position="648"/>
        <end position="673"/>
    </location>
</feature>
<dbReference type="Pfam" id="PF23290">
    <property type="entry name" value="KOW5_SPT5"/>
    <property type="match status" value="1"/>
</dbReference>
<feature type="domain" description="KOW" evidence="12">
    <location>
        <begin position="473"/>
        <end position="500"/>
    </location>
</feature>
<dbReference type="GO" id="GO:0003746">
    <property type="term" value="F:translation elongation factor activity"/>
    <property type="evidence" value="ECO:0007669"/>
    <property type="project" value="UniProtKB-KW"/>
</dbReference>
<feature type="region of interest" description="Disordered" evidence="10">
    <location>
        <begin position="719"/>
        <end position="752"/>
    </location>
</feature>
<evidence type="ECO:0000256" key="2">
    <source>
        <dbReference type="ARBA" id="ARBA00006956"/>
    </source>
</evidence>
<dbReference type="CDD" id="cd06081">
    <property type="entry name" value="KOW_Spt5_1"/>
    <property type="match status" value="1"/>
</dbReference>
<evidence type="ECO:0000256" key="8">
    <source>
        <dbReference type="ARBA" id="ARBA00025870"/>
    </source>
</evidence>
<sequence>MSSPAPSPSGLNGGNGYEEDQKPVVAPKKEEDDVETNIIASSSNGNNNNRAKSEEKLDDEEEEYEREGADSDDDEEEEDEDDDDDEDDEEEEGRGGGRRRKRRRQGVSRFVDVEAVVDDDEEEYDEEDQELLREDGFIEQDAEGDDDEDFQRRTAAGNQALDIQRRREEELDAEQIAAQLRERYRSQRGLTAQSDYEEVPQTLLMPSVNDPGLYAVRCRPGREKVVIQTILRKAFSPGPSGPLKIISAFSRDTLPGRIYVEATESKHVVDACADVASAFARGNSIFLVPINEMADLLKITKTRQELKPGGWVRFKSGKYAGDLAQVIDTSENGESVGVRFVPRLDLDPKEDEIIIDRNGKKRKKGSRSVADRPPQRFFNAEEVRKKFRTDGITRRDANTFIFRNQTYSKGYCEDDVSARRLITENVNPTLDEISRFTGETINGSSGGAGSLGQSGLVNLDLLADATKRKADIVLRKDDHVEVFEGEQSGVEGVIETVEADVVTIRLTLSDLDDQTIEVPIRSVRKKFRPGDHIKVITGKHRDETGLVVKVEDNVTTFLSDLSLQEVSVFSNDIHEAAEVGSGVNTIGGYELHDLVQLDAQTAGVIFKIEREVFMILDQANAIRSIKPNQITMKRDSGRAVAVDSEGGEFRTGDTMKEIDGEERVGTVLHVYQSTLIWLFNRDAKENGGVFLTRANKLRPRAPRGVNKPNLSKMNPALTMGTGIGQSGQNNKTTIGGAISNLRRPGGRDPLQGKTVSIIKGPYKTYRGIIKDTNGPTARVELHSISKILTIGIDCLIEKDPYTGKSKSLFPKPTAPGSSGGFGDRGNSYSGGGYGGVTTNPYVTGAATPAHNPYVTGSKTPAYQSGSKTPAYNMQSGSKTPAYNMYDGSKTPAYGNSLKTPAYNPYVSSYNDGSKTPAYSYGGDSTRNMAPPSVRRPEAAPTPMVAPTPGGEFSAPTPGMYSAPTPGASMGGSYGVAPTPGGMGSGGYGAPTPNPLGAPTPAGGMLGAATPYTPATQPKGYGGTSSGWDAAGQDHPLLEGILVRIKKGKHEGKTGYVKAVYANGESGDVVLEDSSRERLDNIGKDYVEPLQPTGIRMFCLALTGEYRGKKVLVLSLDGREVMGSVEGKNAFFDVRDLARMG</sequence>
<keyword evidence="5 9" id="KW-0804">Transcription</keyword>
<dbReference type="InterPro" id="IPR041975">
    <property type="entry name" value="KOW_Spt5_2"/>
</dbReference>
<evidence type="ECO:0000259" key="13">
    <source>
        <dbReference type="SMART" id="SM01104"/>
    </source>
</evidence>
<feature type="compositionally biased region" description="Acidic residues" evidence="10">
    <location>
        <begin position="137"/>
        <end position="149"/>
    </location>
</feature>
<dbReference type="GO" id="GO:0032044">
    <property type="term" value="C:DSIF complex"/>
    <property type="evidence" value="ECO:0007669"/>
    <property type="project" value="TreeGrafter"/>
</dbReference>
<dbReference type="Gene3D" id="3.30.70.940">
    <property type="entry name" value="NusG, N-terminal domain"/>
    <property type="match status" value="1"/>
</dbReference>
<reference evidence="14 15" key="1">
    <citation type="journal article" date="2018" name="Mol. Biol. Evol.">
        <title>Broad Genomic Sampling Reveals a Smut Pathogenic Ancestry of the Fungal Clade Ustilaginomycotina.</title>
        <authorList>
            <person name="Kijpornyongpan T."/>
            <person name="Mondo S.J."/>
            <person name="Barry K."/>
            <person name="Sandor L."/>
            <person name="Lee J."/>
            <person name="Lipzen A."/>
            <person name="Pangilinan J."/>
            <person name="LaButti K."/>
            <person name="Hainaut M."/>
            <person name="Henrissat B."/>
            <person name="Grigoriev I.V."/>
            <person name="Spatafora J.W."/>
            <person name="Aime M.C."/>
        </authorList>
    </citation>
    <scope>NUCLEOTIDE SEQUENCE [LARGE SCALE GENOMIC DNA]</scope>
    <source>
        <strain evidence="14 15">MCA 3882</strain>
    </source>
</reference>
<evidence type="ECO:0000256" key="5">
    <source>
        <dbReference type="ARBA" id="ARBA00023163"/>
    </source>
</evidence>
<feature type="domain" description="KOW" evidence="12">
    <location>
        <begin position="305"/>
        <end position="332"/>
    </location>
</feature>
<feature type="domain" description="NusG-like N-terminal" evidence="11">
    <location>
        <begin position="210"/>
        <end position="300"/>
    </location>
</feature>
<comment type="subunit">
    <text evidence="8">Component of the SPT4-SPT5 complex. Interacts with RNA polymerase II.</text>
</comment>
<dbReference type="GO" id="GO:0003729">
    <property type="term" value="F:mRNA binding"/>
    <property type="evidence" value="ECO:0007669"/>
    <property type="project" value="TreeGrafter"/>
</dbReference>
<feature type="compositionally biased region" description="Acidic residues" evidence="10">
    <location>
        <begin position="56"/>
        <end position="92"/>
    </location>
</feature>
<evidence type="ECO:0000256" key="6">
    <source>
        <dbReference type="ARBA" id="ARBA00023242"/>
    </source>
</evidence>
<dbReference type="PANTHER" id="PTHR11125">
    <property type="entry name" value="SUPPRESSOR OF TY 5"/>
    <property type="match status" value="1"/>
</dbReference>
<dbReference type="InterPro" id="IPR041973">
    <property type="entry name" value="KOW_Spt5_1"/>
</dbReference>
<dbReference type="InterPro" id="IPR017071">
    <property type="entry name" value="TF_Spt5_eukaryote"/>
</dbReference>
<dbReference type="InParanoid" id="A0A316VMF6"/>
<dbReference type="STRING" id="1280837.A0A316VMF6"/>
<dbReference type="InterPro" id="IPR036735">
    <property type="entry name" value="NGN_dom_sf"/>
</dbReference>
<dbReference type="InterPro" id="IPR041976">
    <property type="entry name" value="KOW_Spt5_3"/>
</dbReference>
<gene>
    <name evidence="14" type="ORF">FA14DRAFT_12583</name>
</gene>
<dbReference type="Pfam" id="PF23037">
    <property type="entry name" value="KOWx_SPT5"/>
    <property type="match status" value="1"/>
</dbReference>
<feature type="domain" description="KOW" evidence="12">
    <location>
        <begin position="526"/>
        <end position="553"/>
    </location>
</feature>
<dbReference type="InterPro" id="IPR014722">
    <property type="entry name" value="Rib_uL2_dom2"/>
</dbReference>
<dbReference type="Gene3D" id="2.30.30.30">
    <property type="match status" value="3"/>
</dbReference>
<name>A0A316VMF6_9BASI</name>
<feature type="region of interest" description="Disordered" evidence="10">
    <location>
        <begin position="922"/>
        <end position="944"/>
    </location>
</feature>
<dbReference type="InterPro" id="IPR022581">
    <property type="entry name" value="Spt5_N"/>
</dbReference>
<feature type="compositionally biased region" description="Basic and acidic residues" evidence="10">
    <location>
        <begin position="19"/>
        <end position="31"/>
    </location>
</feature>
<dbReference type="FunCoup" id="A0A316VMF6">
    <property type="interactions" value="665"/>
</dbReference>
<evidence type="ECO:0000256" key="10">
    <source>
        <dbReference type="SAM" id="MobiDB-lite"/>
    </source>
</evidence>
<dbReference type="CDD" id="cd06083">
    <property type="entry name" value="KOW_Spt5_3"/>
    <property type="match status" value="1"/>
</dbReference>
<protein>
    <recommendedName>
        <fullName evidence="3 9">Transcription elongation factor SPT5</fullName>
    </recommendedName>
</protein>
<dbReference type="GO" id="GO:0006368">
    <property type="term" value="P:transcription elongation by RNA polymerase II"/>
    <property type="evidence" value="ECO:0007669"/>
    <property type="project" value="TreeGrafter"/>
</dbReference>
<evidence type="ECO:0000256" key="3">
    <source>
        <dbReference type="ARBA" id="ARBA00020181"/>
    </source>
</evidence>
<feature type="domain" description="KOW" evidence="12">
    <location>
        <begin position="748"/>
        <end position="775"/>
    </location>
</feature>
<dbReference type="InterPro" id="IPR039659">
    <property type="entry name" value="SPT5"/>
</dbReference>
<feature type="domain" description="KOW" evidence="12">
    <location>
        <begin position="1035"/>
        <end position="1062"/>
    </location>
</feature>
<accession>A0A316VMF6</accession>
<dbReference type="InterPro" id="IPR039385">
    <property type="entry name" value="NGN_Euk"/>
</dbReference>
<evidence type="ECO:0000259" key="12">
    <source>
        <dbReference type="SMART" id="SM00739"/>
    </source>
</evidence>
<dbReference type="GO" id="GO:0006357">
    <property type="term" value="P:regulation of transcription by RNA polymerase II"/>
    <property type="evidence" value="ECO:0007669"/>
    <property type="project" value="InterPro"/>
</dbReference>
<dbReference type="CDD" id="cd06082">
    <property type="entry name" value="KOW_Spt5_2"/>
    <property type="match status" value="1"/>
</dbReference>
<keyword evidence="15" id="KW-1185">Reference proteome</keyword>
<dbReference type="PANTHER" id="PTHR11125:SF7">
    <property type="entry name" value="TRANSCRIPTION ELONGATION FACTOR SPT5"/>
    <property type="match status" value="1"/>
</dbReference>
<dbReference type="GO" id="GO:0032784">
    <property type="term" value="P:regulation of DNA-templated transcription elongation"/>
    <property type="evidence" value="ECO:0007669"/>
    <property type="project" value="InterPro"/>
</dbReference>
<evidence type="ECO:0000256" key="1">
    <source>
        <dbReference type="ARBA" id="ARBA00004123"/>
    </source>
</evidence>
<dbReference type="SUPFAM" id="SSF50104">
    <property type="entry name" value="Translation proteins SH3-like domain"/>
    <property type="match status" value="1"/>
</dbReference>
<dbReference type="OrthoDB" id="28901at2759"/>
<dbReference type="Proteomes" id="UP000245771">
    <property type="component" value="Unassembled WGS sequence"/>
</dbReference>
<keyword evidence="4" id="KW-0507">mRNA processing</keyword>
<feature type="region of interest" description="Disordered" evidence="10">
    <location>
        <begin position="1"/>
        <end position="150"/>
    </location>
</feature>
<dbReference type="CDD" id="cd06084">
    <property type="entry name" value="KOW_Spt5_4"/>
    <property type="match status" value="1"/>
</dbReference>
<dbReference type="InterPro" id="IPR024945">
    <property type="entry name" value="Spt5_C_dom"/>
</dbReference>
<keyword evidence="14" id="KW-0251">Elongation factor</keyword>
<dbReference type="Pfam" id="PF12815">
    <property type="entry name" value="CTD"/>
    <property type="match status" value="1"/>
</dbReference>
<keyword evidence="6 9" id="KW-0539">Nucleus</keyword>
<dbReference type="CDD" id="cd09888">
    <property type="entry name" value="NGN_Euk"/>
    <property type="match status" value="1"/>
</dbReference>
<feature type="region of interest" description="Disordered" evidence="10">
    <location>
        <begin position="355"/>
        <end position="375"/>
    </location>
</feature>
<dbReference type="Pfam" id="PF23284">
    <property type="entry name" value="KOW2_Spt5"/>
    <property type="match status" value="1"/>
</dbReference>
<feature type="domain" description="Spt5 C-terminal" evidence="13">
    <location>
        <begin position="844"/>
        <end position="979"/>
    </location>
</feature>
<dbReference type="InterPro" id="IPR008991">
    <property type="entry name" value="Translation_prot_SH3-like_sf"/>
</dbReference>
<dbReference type="Pfam" id="PF23291">
    <property type="entry name" value="KOW4_SPT5"/>
    <property type="match status" value="1"/>
</dbReference>
<dbReference type="InterPro" id="IPR057936">
    <property type="entry name" value="KOWx_Spt5"/>
</dbReference>
<comment type="function">
    <text evidence="7 9">The SPT4-SPT5 complex mediates both activation and inhibition of transcription elongation, and plays a role in pre-mRNA processing. This complex seems to be important for the stability of the RNA polymerase II elongation machinery on the chromatin template but not for the inherent ability of this machinery to translocate down the gene.</text>
</comment>
<dbReference type="InterPro" id="IPR006645">
    <property type="entry name" value="NGN-like_dom"/>
</dbReference>
<evidence type="ECO:0000256" key="9">
    <source>
        <dbReference type="PIRNR" id="PIRNR036945"/>
    </source>
</evidence>
<dbReference type="GeneID" id="37018504"/>
<keyword evidence="14" id="KW-0648">Protein biosynthesis</keyword>
<comment type="subcellular location">
    <subcellularLocation>
        <location evidence="1 9">Nucleus</location>
    </subcellularLocation>
</comment>
<proteinExistence type="inferred from homology"/>